<feature type="chain" id="PRO_5046565928" evidence="3">
    <location>
        <begin position="26"/>
        <end position="744"/>
    </location>
</feature>
<sequence>MNRILGFAAAAIAMTASLSATPAAAEPLTLDRVFASPSLSGPTPRGLRLSPDGKMVTLLLPRDSDKDRYDLWAIDTANTANRRMLVDSAKVGSGADVSEAEKMRRERLRIGGTRGITAYDWAPDGKSILVPLDGDLYLATLDGNVRRLTNTPATEIDAKVSQDGKFVSFVRDQNFYVIDLATGAERQLSKDGQGTITWGTAEFVAQEEMDRYTGHWWSPTDGRIAVQRTDEAPVKVVSRASIGAKGTRVFDQRYPAAGTPNAVVELWLMNPDGTGRVKVDLGTNTDIYLARVNWGPGGKALYVQRENRAQTRLDMLKVDPATGASTLLFTETAKPKSWITLSDDLRILRDDSLIWWSERDGHGHLYRYAAGKWTQLTKGAWEVQGIIGLDQDEKKLWFTGNRETPLEGQVYTLDYERPGSITRLSEKDWSYGTARSPSASMDRSATRMLMSRSSPDQPTQTYLADNRGKMIAWINENKVVAGHPYYPYLAQHRPSQFGTMKAADGSVLHWQMITPALEPGKKYPVFFQHYGGPGSQTVSRGWMSPIAQYLVSKGWIFFQIDNRGSANRGVAFGQQIWHAMGTVEVDDQVAAAKWLKTQPFVDGAKIATYGWSYGGYMSLKMLQKAPGVFAAAIAGAPVTDWTLYDTHYTERFLGDPRTDLRSYQVSNALADATKIRDPLLMIHGMADDNVVFENSTAFYAALQEAKVPFEMMVYPGKTHGVSGEGAQTHVWKTIENFLDVHVKK</sequence>
<dbReference type="InterPro" id="IPR050278">
    <property type="entry name" value="Serine_Prot_S9B/DPPIV"/>
</dbReference>
<dbReference type="InterPro" id="IPR001375">
    <property type="entry name" value="Peptidase_S9_cat"/>
</dbReference>
<evidence type="ECO:0000313" key="6">
    <source>
        <dbReference type="EMBL" id="WCT74793.1"/>
    </source>
</evidence>
<dbReference type="InterPro" id="IPR002469">
    <property type="entry name" value="Peptidase_S9B_N"/>
</dbReference>
<feature type="domain" description="Dipeptidylpeptidase IV N-terminal" evidence="5">
    <location>
        <begin position="131"/>
        <end position="458"/>
    </location>
</feature>
<dbReference type="SUPFAM" id="SSF53474">
    <property type="entry name" value="alpha/beta-Hydrolases"/>
    <property type="match status" value="1"/>
</dbReference>
<organism evidence="6 7">
    <name type="scientific">Sphingomonas naphthae</name>
    <dbReference type="NCBI Taxonomy" id="1813468"/>
    <lineage>
        <taxon>Bacteria</taxon>
        <taxon>Pseudomonadati</taxon>
        <taxon>Pseudomonadota</taxon>
        <taxon>Alphaproteobacteria</taxon>
        <taxon>Sphingomonadales</taxon>
        <taxon>Sphingomonadaceae</taxon>
        <taxon>Sphingomonas</taxon>
    </lineage>
</organism>
<protein>
    <submittedName>
        <fullName evidence="6">DPP IV N-terminal domain-containing protein</fullName>
    </submittedName>
</protein>
<evidence type="ECO:0000256" key="1">
    <source>
        <dbReference type="ARBA" id="ARBA00022670"/>
    </source>
</evidence>
<keyword evidence="2" id="KW-0378">Hydrolase</keyword>
<dbReference type="InterPro" id="IPR029058">
    <property type="entry name" value="AB_hydrolase_fold"/>
</dbReference>
<dbReference type="InterPro" id="IPR002471">
    <property type="entry name" value="Pept_S9_AS"/>
</dbReference>
<evidence type="ECO:0000313" key="7">
    <source>
        <dbReference type="Proteomes" id="UP001220395"/>
    </source>
</evidence>
<dbReference type="Gene3D" id="3.40.50.1820">
    <property type="entry name" value="alpha/beta hydrolase"/>
    <property type="match status" value="1"/>
</dbReference>
<keyword evidence="3" id="KW-0732">Signal</keyword>
<dbReference type="Pfam" id="PF00326">
    <property type="entry name" value="Peptidase_S9"/>
    <property type="match status" value="1"/>
</dbReference>
<dbReference type="SUPFAM" id="SSF82171">
    <property type="entry name" value="DPP6 N-terminal domain-like"/>
    <property type="match status" value="1"/>
</dbReference>
<dbReference type="PANTHER" id="PTHR11731:SF193">
    <property type="entry name" value="DIPEPTIDYL PEPTIDASE 9"/>
    <property type="match status" value="1"/>
</dbReference>
<evidence type="ECO:0000256" key="2">
    <source>
        <dbReference type="ARBA" id="ARBA00022801"/>
    </source>
</evidence>
<evidence type="ECO:0000259" key="5">
    <source>
        <dbReference type="Pfam" id="PF00930"/>
    </source>
</evidence>
<keyword evidence="7" id="KW-1185">Reference proteome</keyword>
<accession>A0ABY7TNH6</accession>
<evidence type="ECO:0000256" key="3">
    <source>
        <dbReference type="SAM" id="SignalP"/>
    </source>
</evidence>
<evidence type="ECO:0000259" key="4">
    <source>
        <dbReference type="Pfam" id="PF00326"/>
    </source>
</evidence>
<keyword evidence="1" id="KW-0645">Protease</keyword>
<dbReference type="Pfam" id="PF00930">
    <property type="entry name" value="DPPIV_N"/>
    <property type="match status" value="1"/>
</dbReference>
<dbReference type="PANTHER" id="PTHR11731">
    <property type="entry name" value="PROTEASE FAMILY S9B,C DIPEPTIDYL-PEPTIDASE IV-RELATED"/>
    <property type="match status" value="1"/>
</dbReference>
<dbReference type="EMBL" id="CP117411">
    <property type="protein sequence ID" value="WCT74793.1"/>
    <property type="molecule type" value="Genomic_DNA"/>
</dbReference>
<reference evidence="6 7" key="1">
    <citation type="submission" date="2023-02" db="EMBL/GenBank/DDBJ databases">
        <title>Genome sequence of Sphingomonas naphthae.</title>
        <authorList>
            <person name="Kim S."/>
            <person name="Heo J."/>
            <person name="Kwon S.-W."/>
        </authorList>
    </citation>
    <scope>NUCLEOTIDE SEQUENCE [LARGE SCALE GENOMIC DNA]</scope>
    <source>
        <strain evidence="6 7">KACC 18716</strain>
    </source>
</reference>
<gene>
    <name evidence="6" type="ORF">PQ455_06100</name>
</gene>
<dbReference type="Gene3D" id="2.140.10.30">
    <property type="entry name" value="Dipeptidylpeptidase IV, N-terminal domain"/>
    <property type="match status" value="1"/>
</dbReference>
<dbReference type="Proteomes" id="UP001220395">
    <property type="component" value="Chromosome"/>
</dbReference>
<name>A0ABY7TNH6_9SPHN</name>
<dbReference type="RefSeq" id="WP_273690139.1">
    <property type="nucleotide sequence ID" value="NZ_CP117411.1"/>
</dbReference>
<proteinExistence type="predicted"/>
<feature type="domain" description="Peptidase S9 prolyl oligopeptidase catalytic" evidence="4">
    <location>
        <begin position="546"/>
        <end position="743"/>
    </location>
</feature>
<dbReference type="PROSITE" id="PS00708">
    <property type="entry name" value="PRO_ENDOPEP_SER"/>
    <property type="match status" value="1"/>
</dbReference>
<feature type="signal peptide" evidence="3">
    <location>
        <begin position="1"/>
        <end position="25"/>
    </location>
</feature>